<reference evidence="8 9" key="1">
    <citation type="submission" date="2024-10" db="EMBL/GenBank/DDBJ databases">
        <authorList>
            <person name="Ratan Roy A."/>
            <person name="Morales Sandoval P.H."/>
            <person name="De Los Santos Villalobos S."/>
            <person name="Chakraborty S."/>
            <person name="Mukherjee J."/>
        </authorList>
    </citation>
    <scope>NUCLEOTIDE SEQUENCE [LARGE SCALE GENOMIC DNA]</scope>
    <source>
        <strain evidence="8 9">S1</strain>
    </source>
</reference>
<comment type="caution">
    <text evidence="8">The sequence shown here is derived from an EMBL/GenBank/DDBJ whole genome shotgun (WGS) entry which is preliminary data.</text>
</comment>
<dbReference type="SMART" id="SM00387">
    <property type="entry name" value="HATPase_c"/>
    <property type="match status" value="1"/>
</dbReference>
<dbReference type="PANTHER" id="PTHR43065:SF48">
    <property type="entry name" value="HISTIDINE KINASE"/>
    <property type="match status" value="1"/>
</dbReference>
<dbReference type="PANTHER" id="PTHR43065">
    <property type="entry name" value="SENSOR HISTIDINE KINASE"/>
    <property type="match status" value="1"/>
</dbReference>
<feature type="region of interest" description="Disordered" evidence="6">
    <location>
        <begin position="449"/>
        <end position="473"/>
    </location>
</feature>
<keyword evidence="4 8" id="KW-0418">Kinase</keyword>
<dbReference type="GO" id="GO:0016301">
    <property type="term" value="F:kinase activity"/>
    <property type="evidence" value="ECO:0007669"/>
    <property type="project" value="UniProtKB-KW"/>
</dbReference>
<dbReference type="InterPro" id="IPR004358">
    <property type="entry name" value="Sig_transdc_His_kin-like_C"/>
</dbReference>
<keyword evidence="9" id="KW-1185">Reference proteome</keyword>
<evidence type="ECO:0000256" key="6">
    <source>
        <dbReference type="SAM" id="MobiDB-lite"/>
    </source>
</evidence>
<dbReference type="InterPro" id="IPR003661">
    <property type="entry name" value="HisK_dim/P_dom"/>
</dbReference>
<name>A0ABW6I9Y4_9CYAN</name>
<dbReference type="InterPro" id="IPR036890">
    <property type="entry name" value="HATPase_C_sf"/>
</dbReference>
<dbReference type="Gene3D" id="1.10.287.130">
    <property type="match status" value="1"/>
</dbReference>
<dbReference type="SUPFAM" id="SSF55874">
    <property type="entry name" value="ATPase domain of HSP90 chaperone/DNA topoisomerase II/histidine kinase"/>
    <property type="match status" value="1"/>
</dbReference>
<sequence>MRALNLQSPLTALQLYTFQVEASCPGYIVYDTFAAETAIPGVILTESGAFYGVISRRRFLEAMSRAYGRELFLRRPIYMLYDFIAVDVLQLSGDILITAAAHLALQRCTELLYEPLVVKLDAKTYRLLDVHQLLIAQAEIHRLTAQLLQEKTQAELMQNERLASLGRLLAGVAHEIRNPVNFIWNNLKYLSEYSLALIDLIGAWDADAADRYAKMQHLQKNYDFSFIAEDLPKILSSLETGTDRLRHLVDSLRTLSRMDEKTSTPVDIHVSLENTLLILSNQLKSGIEVSRQYGELPLVDCYVGQMGQVFMNIIGNAIDALQACQTSLDTQSLENLPNLPHDWEPRITLTTHLCALPVDAEPSPTTAEWVSIRITDNGPGIPQTVQQRVFDDFFTTKPIGQGTGLGLSISRDIVVNRHQGQLILRSPCLFSAETQRAYGTEFEILLPLTSTTPPIPPPPIQPKIVERQAQTAE</sequence>
<keyword evidence="5" id="KW-0902">Two-component regulatory system</keyword>
<organism evidence="8 9">
    <name type="scientific">Almyronema epifaneia S1</name>
    <dbReference type="NCBI Taxonomy" id="2991925"/>
    <lineage>
        <taxon>Bacteria</taxon>
        <taxon>Bacillati</taxon>
        <taxon>Cyanobacteriota</taxon>
        <taxon>Cyanophyceae</taxon>
        <taxon>Nodosilineales</taxon>
        <taxon>Nodosilineaceae</taxon>
        <taxon>Almyronema</taxon>
        <taxon>Almyronema epifaneia</taxon>
    </lineage>
</organism>
<feature type="domain" description="Histidine kinase" evidence="7">
    <location>
        <begin position="171"/>
        <end position="450"/>
    </location>
</feature>
<proteinExistence type="predicted"/>
<evidence type="ECO:0000256" key="5">
    <source>
        <dbReference type="ARBA" id="ARBA00023012"/>
    </source>
</evidence>
<dbReference type="Gene3D" id="3.30.565.10">
    <property type="entry name" value="Histidine kinase-like ATPase, C-terminal domain"/>
    <property type="match status" value="1"/>
</dbReference>
<dbReference type="PROSITE" id="PS50109">
    <property type="entry name" value="HIS_KIN"/>
    <property type="match status" value="1"/>
</dbReference>
<dbReference type="EC" id="2.7.13.3" evidence="2"/>
<gene>
    <name evidence="8" type="ORF">ACFVKH_01695</name>
</gene>
<keyword evidence="3" id="KW-0597">Phosphoprotein</keyword>
<evidence type="ECO:0000256" key="4">
    <source>
        <dbReference type="ARBA" id="ARBA00022777"/>
    </source>
</evidence>
<dbReference type="InterPro" id="IPR036097">
    <property type="entry name" value="HisK_dim/P_sf"/>
</dbReference>
<dbReference type="PRINTS" id="PR00344">
    <property type="entry name" value="BCTRLSENSOR"/>
</dbReference>
<dbReference type="InterPro" id="IPR003594">
    <property type="entry name" value="HATPase_dom"/>
</dbReference>
<dbReference type="EMBL" id="JBHZOL010000008">
    <property type="protein sequence ID" value="MFE4104972.1"/>
    <property type="molecule type" value="Genomic_DNA"/>
</dbReference>
<comment type="catalytic activity">
    <reaction evidence="1">
        <text>ATP + protein L-histidine = ADP + protein N-phospho-L-histidine.</text>
        <dbReference type="EC" id="2.7.13.3"/>
    </reaction>
</comment>
<dbReference type="InterPro" id="IPR005467">
    <property type="entry name" value="His_kinase_dom"/>
</dbReference>
<dbReference type="Pfam" id="PF02518">
    <property type="entry name" value="HATPase_c"/>
    <property type="match status" value="1"/>
</dbReference>
<dbReference type="CDD" id="cd00082">
    <property type="entry name" value="HisKA"/>
    <property type="match status" value="1"/>
</dbReference>
<dbReference type="Proteomes" id="UP001600165">
    <property type="component" value="Unassembled WGS sequence"/>
</dbReference>
<evidence type="ECO:0000256" key="1">
    <source>
        <dbReference type="ARBA" id="ARBA00000085"/>
    </source>
</evidence>
<keyword evidence="4 8" id="KW-0808">Transferase</keyword>
<evidence type="ECO:0000259" key="7">
    <source>
        <dbReference type="PROSITE" id="PS50109"/>
    </source>
</evidence>
<evidence type="ECO:0000256" key="3">
    <source>
        <dbReference type="ARBA" id="ARBA00022553"/>
    </source>
</evidence>
<evidence type="ECO:0000313" key="8">
    <source>
        <dbReference type="EMBL" id="MFE4104972.1"/>
    </source>
</evidence>
<dbReference type="SUPFAM" id="SSF47384">
    <property type="entry name" value="Homodimeric domain of signal transducing histidine kinase"/>
    <property type="match status" value="1"/>
</dbReference>
<evidence type="ECO:0000256" key="2">
    <source>
        <dbReference type="ARBA" id="ARBA00012438"/>
    </source>
</evidence>
<protein>
    <recommendedName>
        <fullName evidence="2">histidine kinase</fullName>
        <ecNumber evidence="2">2.7.13.3</ecNumber>
    </recommendedName>
</protein>
<evidence type="ECO:0000313" key="9">
    <source>
        <dbReference type="Proteomes" id="UP001600165"/>
    </source>
</evidence>
<accession>A0ABW6I9Y4</accession>
<dbReference type="RefSeq" id="WP_377960770.1">
    <property type="nucleotide sequence ID" value="NZ_JBHZOL010000008.1"/>
</dbReference>
<dbReference type="SMART" id="SM00388">
    <property type="entry name" value="HisKA"/>
    <property type="match status" value="1"/>
</dbReference>